<evidence type="ECO:0000256" key="6">
    <source>
        <dbReference type="ARBA" id="ARBA00022755"/>
    </source>
</evidence>
<name>A0AAW1NZS3_9CHLO</name>
<keyword evidence="6 9" id="KW-0658">Purine biosynthesis</keyword>
<dbReference type="InterPro" id="IPR022761">
    <property type="entry name" value="Fumarate_lyase_N"/>
</dbReference>
<comment type="pathway">
    <text evidence="2 9">Purine metabolism; AMP biosynthesis via de novo pathway; AMP from IMP: step 2/2.</text>
</comment>
<comment type="caution">
    <text evidence="12">The sequence shown here is derived from an EMBL/GenBank/DDBJ whole genome shotgun (WGS) entry which is preliminary data.</text>
</comment>
<evidence type="ECO:0000313" key="13">
    <source>
        <dbReference type="Proteomes" id="UP001465755"/>
    </source>
</evidence>
<evidence type="ECO:0000256" key="7">
    <source>
        <dbReference type="ARBA" id="ARBA00023239"/>
    </source>
</evidence>
<dbReference type="Pfam" id="PF00206">
    <property type="entry name" value="Lyase_1"/>
    <property type="match status" value="1"/>
</dbReference>
<keyword evidence="13" id="KW-1185">Reference proteome</keyword>
<feature type="domain" description="Fumarate lyase N-terminal" evidence="10">
    <location>
        <begin position="71"/>
        <end position="370"/>
    </location>
</feature>
<comment type="catalytic activity">
    <reaction evidence="9">
        <text>(2S)-2-[5-amino-1-(5-phospho-beta-D-ribosyl)imidazole-4-carboxamido]succinate = 5-amino-1-(5-phospho-beta-D-ribosyl)imidazole-4-carboxamide + fumarate</text>
        <dbReference type="Rhea" id="RHEA:23920"/>
        <dbReference type="ChEBI" id="CHEBI:29806"/>
        <dbReference type="ChEBI" id="CHEBI:58443"/>
        <dbReference type="ChEBI" id="CHEBI:58475"/>
        <dbReference type="EC" id="4.3.2.2"/>
    </reaction>
</comment>
<reference evidence="12 13" key="1">
    <citation type="journal article" date="2024" name="Nat. Commun.">
        <title>Phylogenomics reveals the evolutionary origins of lichenization in chlorophyte algae.</title>
        <authorList>
            <person name="Puginier C."/>
            <person name="Libourel C."/>
            <person name="Otte J."/>
            <person name="Skaloud P."/>
            <person name="Haon M."/>
            <person name="Grisel S."/>
            <person name="Petersen M."/>
            <person name="Berrin J.G."/>
            <person name="Delaux P.M."/>
            <person name="Dal Grande F."/>
            <person name="Keller J."/>
        </authorList>
    </citation>
    <scope>NUCLEOTIDE SEQUENCE [LARGE SCALE GENOMIC DNA]</scope>
    <source>
        <strain evidence="12 13">SAG 2036</strain>
    </source>
</reference>
<dbReference type="NCBIfam" id="TIGR00928">
    <property type="entry name" value="purB"/>
    <property type="match status" value="1"/>
</dbReference>
<dbReference type="NCBIfam" id="NF006764">
    <property type="entry name" value="PRK09285.1"/>
    <property type="match status" value="1"/>
</dbReference>
<evidence type="ECO:0000259" key="10">
    <source>
        <dbReference type="Pfam" id="PF00206"/>
    </source>
</evidence>
<dbReference type="EMBL" id="JALJOQ010000071">
    <property type="protein sequence ID" value="KAK9802592.1"/>
    <property type="molecule type" value="Genomic_DNA"/>
</dbReference>
<dbReference type="Gene3D" id="1.10.275.10">
    <property type="entry name" value="Fumarase/aspartase (N-terminal domain)"/>
    <property type="match status" value="1"/>
</dbReference>
<evidence type="ECO:0000256" key="9">
    <source>
        <dbReference type="RuleBase" id="RU361172"/>
    </source>
</evidence>
<dbReference type="InterPro" id="IPR047136">
    <property type="entry name" value="PurB_bact"/>
</dbReference>
<dbReference type="Pfam" id="PF08328">
    <property type="entry name" value="ASL_C"/>
    <property type="match status" value="1"/>
</dbReference>
<dbReference type="PANTHER" id="PTHR43411:SF1">
    <property type="entry name" value="ADENYLOSUCCINATE LYASE"/>
    <property type="match status" value="1"/>
</dbReference>
<evidence type="ECO:0000256" key="4">
    <source>
        <dbReference type="ARBA" id="ARBA00012339"/>
    </source>
</evidence>
<gene>
    <name evidence="12" type="ORF">WJX73_009352</name>
</gene>
<comment type="pathway">
    <text evidence="1 9">Purine metabolism; IMP biosynthesis via de novo pathway; 5-amino-1-(5-phospho-D-ribosyl)imidazole-4-carboxamide from 5-amino-1-(5-phospho-D-ribosyl)imidazole-4-carboxylate: step 2/2.</text>
</comment>
<evidence type="ECO:0000256" key="1">
    <source>
        <dbReference type="ARBA" id="ARBA00004706"/>
    </source>
</evidence>
<dbReference type="InterPro" id="IPR024083">
    <property type="entry name" value="Fumarase/histidase_N"/>
</dbReference>
<dbReference type="CDD" id="cd01598">
    <property type="entry name" value="PurB"/>
    <property type="match status" value="1"/>
</dbReference>
<evidence type="ECO:0000256" key="3">
    <source>
        <dbReference type="ARBA" id="ARBA00008273"/>
    </source>
</evidence>
<dbReference type="SUPFAM" id="SSF48557">
    <property type="entry name" value="L-aspartase-like"/>
    <property type="match status" value="1"/>
</dbReference>
<dbReference type="InterPro" id="IPR013539">
    <property type="entry name" value="PurB_C"/>
</dbReference>
<comment type="catalytic activity">
    <reaction evidence="9">
        <text>N(6)-(1,2-dicarboxyethyl)-AMP = fumarate + AMP</text>
        <dbReference type="Rhea" id="RHEA:16853"/>
        <dbReference type="ChEBI" id="CHEBI:29806"/>
        <dbReference type="ChEBI" id="CHEBI:57567"/>
        <dbReference type="ChEBI" id="CHEBI:456215"/>
        <dbReference type="EC" id="4.3.2.2"/>
    </reaction>
</comment>
<evidence type="ECO:0000259" key="11">
    <source>
        <dbReference type="Pfam" id="PF08328"/>
    </source>
</evidence>
<evidence type="ECO:0000256" key="8">
    <source>
        <dbReference type="ARBA" id="ARBA00030717"/>
    </source>
</evidence>
<dbReference type="InterPro" id="IPR008948">
    <property type="entry name" value="L-Aspartase-like"/>
</dbReference>
<accession>A0AAW1NZS3</accession>
<dbReference type="PRINTS" id="PR00149">
    <property type="entry name" value="FUMRATELYASE"/>
</dbReference>
<dbReference type="Gene3D" id="1.20.200.10">
    <property type="entry name" value="Fumarase/aspartase (Central domain)"/>
    <property type="match status" value="1"/>
</dbReference>
<dbReference type="Proteomes" id="UP001465755">
    <property type="component" value="Unassembled WGS sequence"/>
</dbReference>
<dbReference type="PROSITE" id="PS00163">
    <property type="entry name" value="FUMARATE_LYASES"/>
    <property type="match status" value="1"/>
</dbReference>
<protein>
    <recommendedName>
        <fullName evidence="5 9">Adenylosuccinate lyase</fullName>
        <shortName evidence="9">ASL</shortName>
        <ecNumber evidence="4 9">4.3.2.2</ecNumber>
    </recommendedName>
    <alternativeName>
        <fullName evidence="8 9">Adenylosuccinase</fullName>
    </alternativeName>
</protein>
<evidence type="ECO:0000256" key="5">
    <source>
        <dbReference type="ARBA" id="ARBA00017058"/>
    </source>
</evidence>
<comment type="similarity">
    <text evidence="3 9">Belongs to the lyase 1 family. Adenylosuccinate lyase subfamily.</text>
</comment>
<dbReference type="InterPro" id="IPR004769">
    <property type="entry name" value="Pur_lyase"/>
</dbReference>
<proteinExistence type="inferred from homology"/>
<sequence length="702" mass="77596">MLLQLWQEALPCITHTEQQRSLPSRSRPALQLTDAPCRRPLQPALQHQGQRLRATRNLELSELTAVTPLDGRYASRVKGLRHIFSEYGLIRLRVLVECRWLQHLASIPEIPEVPQLDSDALAVLDKLATNFSLEDAQEVKEVERVTNHDVKAIEYVLKRHFRENEQLAKVLEFTHFACTSEDINNLAYALMLQEARHHQLLPAMDKVVKAVAGAARQHADVAMLARTHGQTASPTTLGKELAVFAYRLQRQVQQVERVPLFGKMAGAVGNYNAHLAAYPDLDWASIAQSFVTGLGLQWNPYVTQIEPHDYIAELVAGMERFNTVLLDLDRDVWTYISLGYFSQRLKEGEVGSSTMPHKVNPIDFENSEGNLGVANAQLGHLAAKLPVSRLQRDLTDSTVLRTLGVGFGHSLLAYSSTLNGLGKLQLNAGRIAQDLGGAWEVLAEPVQTVMRRYGVPEPYEKLKAATRAIGSSHSKQNACDECRFTSLHARLTSLTDVMEFTAFHTLETSSGPIRGACLNASVQGTGTVVLIAPPVDFKWSHTHRGQSLEVTFNSARVTAEAEVLFGAAQCRTASDSDYEEDLRQAEVVDDQLTMDLLSVVASITTNKEPAAGCGPLVHPYLHDRRFLFEGISERFWARGEPDSCHCLWMQEHHPEALSVLHKAALQGYQQELAQAPAAEEPSGALRAARQRADAATVSASCA</sequence>
<dbReference type="GO" id="GO:0006188">
    <property type="term" value="P:IMP biosynthetic process"/>
    <property type="evidence" value="ECO:0007669"/>
    <property type="project" value="InterPro"/>
</dbReference>
<dbReference type="EC" id="4.3.2.2" evidence="4 9"/>
<dbReference type="GO" id="GO:0004018">
    <property type="term" value="F:N6-(1,2-dicarboxyethyl)AMP AMP-lyase (fumarate-forming) activity"/>
    <property type="evidence" value="ECO:0007669"/>
    <property type="project" value="InterPro"/>
</dbReference>
<organism evidence="12 13">
    <name type="scientific">Symbiochloris irregularis</name>
    <dbReference type="NCBI Taxonomy" id="706552"/>
    <lineage>
        <taxon>Eukaryota</taxon>
        <taxon>Viridiplantae</taxon>
        <taxon>Chlorophyta</taxon>
        <taxon>core chlorophytes</taxon>
        <taxon>Trebouxiophyceae</taxon>
        <taxon>Trebouxiales</taxon>
        <taxon>Trebouxiaceae</taxon>
        <taxon>Symbiochloris</taxon>
    </lineage>
</organism>
<feature type="domain" description="Adenylosuccinate lyase PurB C-terminal" evidence="11">
    <location>
        <begin position="388"/>
        <end position="469"/>
    </location>
</feature>
<keyword evidence="7 9" id="KW-0456">Lyase</keyword>
<dbReference type="InterPro" id="IPR020557">
    <property type="entry name" value="Fumarate_lyase_CS"/>
</dbReference>
<dbReference type="InterPro" id="IPR000362">
    <property type="entry name" value="Fumarate_lyase_fam"/>
</dbReference>
<evidence type="ECO:0000256" key="2">
    <source>
        <dbReference type="ARBA" id="ARBA00004734"/>
    </source>
</evidence>
<dbReference type="PANTHER" id="PTHR43411">
    <property type="entry name" value="ADENYLOSUCCINATE LYASE"/>
    <property type="match status" value="1"/>
</dbReference>
<dbReference type="Gene3D" id="1.10.40.30">
    <property type="entry name" value="Fumarase/aspartase (C-terminal domain)"/>
    <property type="match status" value="1"/>
</dbReference>
<dbReference type="FunFam" id="1.20.200.10:FF:000004">
    <property type="entry name" value="Adenylosuccinate lyase"/>
    <property type="match status" value="1"/>
</dbReference>
<evidence type="ECO:0000313" key="12">
    <source>
        <dbReference type="EMBL" id="KAK9802592.1"/>
    </source>
</evidence>
<dbReference type="AlphaFoldDB" id="A0AAW1NZS3"/>